<dbReference type="EMBL" id="LR899927">
    <property type="protein sequence ID" value="CAD7243328.1"/>
    <property type="molecule type" value="Genomic_DNA"/>
</dbReference>
<dbReference type="InterPro" id="IPR036638">
    <property type="entry name" value="HLH_DNA-bd_sf"/>
</dbReference>
<dbReference type="OrthoDB" id="6241467at2759"/>
<reference evidence="4" key="1">
    <citation type="submission" date="2020-11" db="EMBL/GenBank/DDBJ databases">
        <authorList>
            <person name="Tran Van P."/>
        </authorList>
    </citation>
    <scope>NUCLEOTIDE SEQUENCE</scope>
</reference>
<evidence type="ECO:0000259" key="3">
    <source>
        <dbReference type="PROSITE" id="PS50888"/>
    </source>
</evidence>
<dbReference type="EMBL" id="CAJPEV010000410">
    <property type="protein sequence ID" value="CAG0884984.1"/>
    <property type="molecule type" value="Genomic_DNA"/>
</dbReference>
<keyword evidence="1" id="KW-0238">DNA-binding</keyword>
<dbReference type="InterPro" id="IPR011598">
    <property type="entry name" value="bHLH_dom"/>
</dbReference>
<feature type="region of interest" description="Disordered" evidence="2">
    <location>
        <begin position="42"/>
        <end position="73"/>
    </location>
</feature>
<keyword evidence="5" id="KW-1185">Reference proteome</keyword>
<dbReference type="AlphaFoldDB" id="A0A7R9A068"/>
<dbReference type="GO" id="GO:0000977">
    <property type="term" value="F:RNA polymerase II transcription regulatory region sequence-specific DNA binding"/>
    <property type="evidence" value="ECO:0007669"/>
    <property type="project" value="TreeGrafter"/>
</dbReference>
<gene>
    <name evidence="4" type="ORF">DSTB1V02_LOCUS3252</name>
</gene>
<evidence type="ECO:0000256" key="2">
    <source>
        <dbReference type="SAM" id="MobiDB-lite"/>
    </source>
</evidence>
<dbReference type="Pfam" id="PF00010">
    <property type="entry name" value="HLH"/>
    <property type="match status" value="1"/>
</dbReference>
<dbReference type="CDD" id="cd11418">
    <property type="entry name" value="bHLH_TS_ASCL"/>
    <property type="match status" value="1"/>
</dbReference>
<dbReference type="GO" id="GO:0046983">
    <property type="term" value="F:protein dimerization activity"/>
    <property type="evidence" value="ECO:0007669"/>
    <property type="project" value="InterPro"/>
</dbReference>
<dbReference type="GO" id="GO:0000981">
    <property type="term" value="F:DNA-binding transcription factor activity, RNA polymerase II-specific"/>
    <property type="evidence" value="ECO:0007669"/>
    <property type="project" value="TreeGrafter"/>
</dbReference>
<feature type="region of interest" description="Disordered" evidence="2">
    <location>
        <begin position="157"/>
        <end position="178"/>
    </location>
</feature>
<dbReference type="PANTHER" id="PTHR23349:SF108">
    <property type="entry name" value="BHLH DOMAIN-CONTAINING PROTEIN"/>
    <property type="match status" value="1"/>
</dbReference>
<feature type="compositionally biased region" description="Basic residues" evidence="2">
    <location>
        <begin position="159"/>
        <end position="175"/>
    </location>
</feature>
<evidence type="ECO:0000313" key="4">
    <source>
        <dbReference type="EMBL" id="CAD7243328.1"/>
    </source>
</evidence>
<feature type="domain" description="BHLH" evidence="3">
    <location>
        <begin position="75"/>
        <end position="127"/>
    </location>
</feature>
<evidence type="ECO:0000313" key="5">
    <source>
        <dbReference type="Proteomes" id="UP000677054"/>
    </source>
</evidence>
<dbReference type="Proteomes" id="UP000677054">
    <property type="component" value="Unassembled WGS sequence"/>
</dbReference>
<protein>
    <recommendedName>
        <fullName evidence="3">BHLH domain-containing protein</fullName>
    </recommendedName>
</protein>
<dbReference type="PROSITE" id="PS50888">
    <property type="entry name" value="BHLH"/>
    <property type="match status" value="1"/>
</dbReference>
<dbReference type="InterPro" id="IPR050283">
    <property type="entry name" value="E-box_TF_Regulators"/>
</dbReference>
<dbReference type="SUPFAM" id="SSF47459">
    <property type="entry name" value="HLH, helix-loop-helix DNA-binding domain"/>
    <property type="match status" value="1"/>
</dbReference>
<proteinExistence type="predicted"/>
<evidence type="ECO:0000256" key="1">
    <source>
        <dbReference type="ARBA" id="ARBA00023125"/>
    </source>
</evidence>
<dbReference type="PANTHER" id="PTHR23349">
    <property type="entry name" value="BASIC HELIX-LOOP-HELIX TRANSCRIPTION FACTOR, TWIST"/>
    <property type="match status" value="1"/>
</dbReference>
<dbReference type="Gene3D" id="4.10.280.10">
    <property type="entry name" value="Helix-loop-helix DNA-binding domain"/>
    <property type="match status" value="1"/>
</dbReference>
<name>A0A7R9A068_9CRUS</name>
<accession>A0A7R9A068</accession>
<organism evidence="4">
    <name type="scientific">Darwinula stevensoni</name>
    <dbReference type="NCBI Taxonomy" id="69355"/>
    <lineage>
        <taxon>Eukaryota</taxon>
        <taxon>Metazoa</taxon>
        <taxon>Ecdysozoa</taxon>
        <taxon>Arthropoda</taxon>
        <taxon>Crustacea</taxon>
        <taxon>Oligostraca</taxon>
        <taxon>Ostracoda</taxon>
        <taxon>Podocopa</taxon>
        <taxon>Podocopida</taxon>
        <taxon>Darwinulocopina</taxon>
        <taxon>Darwinuloidea</taxon>
        <taxon>Darwinulidae</taxon>
        <taxon>Darwinula</taxon>
    </lineage>
</organism>
<dbReference type="SMART" id="SM00353">
    <property type="entry name" value="HLH"/>
    <property type="match status" value="1"/>
</dbReference>
<sequence length="187" mass="21252">MMMVEGEGDGWKGQMVSDGEETLNSPGRNNFSTCIYNHNLNGKDLNRQKGGNTRRGEGKVSFNNGGRGGREKPAHLVARRNARERRRVQAVNGAFTRLRNVLPLENRGKRVSKVKTLQRAIDYIAHLASLLAESPPHSSPYARYHDHIQEHLSSFQEHLHHHHHRMSPPSHHHHQPGLTCRAHPYPQ</sequence>
<dbReference type="GO" id="GO:0032502">
    <property type="term" value="P:developmental process"/>
    <property type="evidence" value="ECO:0007669"/>
    <property type="project" value="TreeGrafter"/>
</dbReference>